<evidence type="ECO:0000256" key="3">
    <source>
        <dbReference type="SAM" id="MobiDB-lite"/>
    </source>
</evidence>
<dbReference type="STRING" id="27835.A0A0N4XYQ0"/>
<dbReference type="InterPro" id="IPR040357">
    <property type="entry name" value="Vma22/CCDC115"/>
</dbReference>
<evidence type="ECO:0000256" key="1">
    <source>
        <dbReference type="ARBA" id="ARBA00093634"/>
    </source>
</evidence>
<dbReference type="OMA" id="PFAGQFR"/>
<gene>
    <name evidence="4" type="ORF">NBR_LOCUS8229</name>
</gene>
<accession>A0A0N4XYQ0</accession>
<evidence type="ECO:0000313" key="6">
    <source>
        <dbReference type="WBParaSite" id="NBR_0000822801-mRNA-1"/>
    </source>
</evidence>
<dbReference type="AlphaFoldDB" id="A0A0N4XYQ0"/>
<dbReference type="GO" id="GO:0070072">
    <property type="term" value="P:vacuolar proton-transporting V-type ATPase complex assembly"/>
    <property type="evidence" value="ECO:0007669"/>
    <property type="project" value="InterPro"/>
</dbReference>
<evidence type="ECO:0000313" key="4">
    <source>
        <dbReference type="EMBL" id="VDL71818.1"/>
    </source>
</evidence>
<reference evidence="4 5" key="2">
    <citation type="submission" date="2018-11" db="EMBL/GenBank/DDBJ databases">
        <authorList>
            <consortium name="Pathogen Informatics"/>
        </authorList>
    </citation>
    <scope>NUCLEOTIDE SEQUENCE [LARGE SCALE GENOMIC DNA]</scope>
</reference>
<reference evidence="6" key="1">
    <citation type="submission" date="2017-02" db="UniProtKB">
        <authorList>
            <consortium name="WormBaseParasite"/>
        </authorList>
    </citation>
    <scope>IDENTIFICATION</scope>
</reference>
<feature type="coiled-coil region" evidence="2">
    <location>
        <begin position="129"/>
        <end position="156"/>
    </location>
</feature>
<dbReference type="Proteomes" id="UP000271162">
    <property type="component" value="Unassembled WGS sequence"/>
</dbReference>
<sequence length="171" mass="19512">MEKLNSIALERLRLISEYCKLATQLESFLDSARSNISRARTLQGIALSSIFNIETLELEPTTRFSLIDGEETKSEEAETNTVRRRKDDPVLRKDDKEEPQKPKSMPNFRPFGLFEPLSAKEARHSMHSALELVCELANLQSEIKSIDAQMATIKKVLQDDSKLCQKFLEVL</sequence>
<proteinExistence type="predicted"/>
<feature type="compositionally biased region" description="Basic and acidic residues" evidence="3">
    <location>
        <begin position="85"/>
        <end position="101"/>
    </location>
</feature>
<protein>
    <recommendedName>
        <fullName evidence="1">Vacuolar ATPase assembly protein VMA22</fullName>
    </recommendedName>
</protein>
<dbReference type="EMBL" id="UYSL01019979">
    <property type="protein sequence ID" value="VDL71818.1"/>
    <property type="molecule type" value="Genomic_DNA"/>
</dbReference>
<keyword evidence="2" id="KW-0175">Coiled coil</keyword>
<evidence type="ECO:0000313" key="5">
    <source>
        <dbReference type="Proteomes" id="UP000271162"/>
    </source>
</evidence>
<dbReference type="PANTHER" id="PTHR31996">
    <property type="entry name" value="COILED-COIL DOMAIN-CONTAINING PROTEIN 115"/>
    <property type="match status" value="1"/>
</dbReference>
<feature type="region of interest" description="Disordered" evidence="3">
    <location>
        <begin position="67"/>
        <end position="108"/>
    </location>
</feature>
<dbReference type="GO" id="GO:0051082">
    <property type="term" value="F:unfolded protein binding"/>
    <property type="evidence" value="ECO:0007669"/>
    <property type="project" value="TreeGrafter"/>
</dbReference>
<dbReference type="WBParaSite" id="NBR_0000822801-mRNA-1">
    <property type="protein sequence ID" value="NBR_0000822801-mRNA-1"/>
    <property type="gene ID" value="NBR_0000822801"/>
</dbReference>
<keyword evidence="5" id="KW-1185">Reference proteome</keyword>
<name>A0A0N4XYQ0_NIPBR</name>
<dbReference type="PANTHER" id="PTHR31996:SF2">
    <property type="entry name" value="COILED-COIL DOMAIN-CONTAINING PROTEIN 115"/>
    <property type="match status" value="1"/>
</dbReference>
<organism evidence="6">
    <name type="scientific">Nippostrongylus brasiliensis</name>
    <name type="common">Rat hookworm</name>
    <dbReference type="NCBI Taxonomy" id="27835"/>
    <lineage>
        <taxon>Eukaryota</taxon>
        <taxon>Metazoa</taxon>
        <taxon>Ecdysozoa</taxon>
        <taxon>Nematoda</taxon>
        <taxon>Chromadorea</taxon>
        <taxon>Rhabditida</taxon>
        <taxon>Rhabditina</taxon>
        <taxon>Rhabditomorpha</taxon>
        <taxon>Strongyloidea</taxon>
        <taxon>Heligmosomidae</taxon>
        <taxon>Nippostrongylus</taxon>
    </lineage>
</organism>
<evidence type="ECO:0000256" key="2">
    <source>
        <dbReference type="SAM" id="Coils"/>
    </source>
</evidence>